<organism evidence="3 4">
    <name type="scientific">Actinomycetospora chibensis</name>
    <dbReference type="NCBI Taxonomy" id="663606"/>
    <lineage>
        <taxon>Bacteria</taxon>
        <taxon>Bacillati</taxon>
        <taxon>Actinomycetota</taxon>
        <taxon>Actinomycetes</taxon>
        <taxon>Pseudonocardiales</taxon>
        <taxon>Pseudonocardiaceae</taxon>
        <taxon>Actinomycetospora</taxon>
    </lineage>
</organism>
<evidence type="ECO:0000259" key="2">
    <source>
        <dbReference type="Pfam" id="PF00582"/>
    </source>
</evidence>
<evidence type="ECO:0000256" key="1">
    <source>
        <dbReference type="ARBA" id="ARBA00008791"/>
    </source>
</evidence>
<reference evidence="4" key="1">
    <citation type="journal article" date="2019" name="Int. J. Syst. Evol. Microbiol.">
        <title>The Global Catalogue of Microorganisms (GCM) 10K type strain sequencing project: providing services to taxonomists for standard genome sequencing and annotation.</title>
        <authorList>
            <consortium name="The Broad Institute Genomics Platform"/>
            <consortium name="The Broad Institute Genome Sequencing Center for Infectious Disease"/>
            <person name="Wu L."/>
            <person name="Ma J."/>
        </authorList>
    </citation>
    <scope>NUCLEOTIDE SEQUENCE [LARGE SCALE GENOMIC DNA]</scope>
    <source>
        <strain evidence="4">CCUG 50347</strain>
    </source>
</reference>
<dbReference type="PANTHER" id="PTHR46553">
    <property type="entry name" value="ADENINE NUCLEOTIDE ALPHA HYDROLASES-LIKE SUPERFAMILY PROTEIN"/>
    <property type="match status" value="1"/>
</dbReference>
<comment type="similarity">
    <text evidence="1">Belongs to the universal stress protein A family.</text>
</comment>
<dbReference type="PRINTS" id="PR01438">
    <property type="entry name" value="UNVRSLSTRESS"/>
</dbReference>
<dbReference type="InterPro" id="IPR006016">
    <property type="entry name" value="UspA"/>
</dbReference>
<feature type="domain" description="UspA" evidence="2">
    <location>
        <begin position="30"/>
        <end position="159"/>
    </location>
</feature>
<evidence type="ECO:0000313" key="3">
    <source>
        <dbReference type="EMBL" id="MFC4835784.1"/>
    </source>
</evidence>
<comment type="caution">
    <text evidence="3">The sequence shown here is derived from an EMBL/GenBank/DDBJ whole genome shotgun (WGS) entry which is preliminary data.</text>
</comment>
<dbReference type="SUPFAM" id="SSF52402">
    <property type="entry name" value="Adenine nucleotide alpha hydrolases-like"/>
    <property type="match status" value="2"/>
</dbReference>
<dbReference type="InterPro" id="IPR006015">
    <property type="entry name" value="Universal_stress_UspA"/>
</dbReference>
<gene>
    <name evidence="3" type="ORF">ACFPEL_25470</name>
</gene>
<dbReference type="Gene3D" id="3.40.50.620">
    <property type="entry name" value="HUPs"/>
    <property type="match status" value="2"/>
</dbReference>
<evidence type="ECO:0000313" key="4">
    <source>
        <dbReference type="Proteomes" id="UP001595909"/>
    </source>
</evidence>
<dbReference type="RefSeq" id="WP_378015031.1">
    <property type="nucleotide sequence ID" value="NZ_JBHSIM010000051.1"/>
</dbReference>
<sequence>MEAGGRGDLGTPGSADGWRELVSGLPSPAVVVGTDGGAAGLAAVEWAAAEAAARSCDLSIVHAQPALVRAHQRRTGDGPPAHTSSDPLLEEAVGRARAIASDTTVHARSVVGAAVPALLGQRADLLVVGNTARRTGSRSGGPVCLGVAAYAMCPVAVVRLKSPESAAAPGIGTRRRREAGRVVVGIGGSSPSVSMLEFGFRAAAQRRVDLTALVARPPDLVDDVLHEVAPAVGVESLSWPRLVTAIARLRLAFPTVSATTVCRHGSAADVLVEESDGAALLVVGQRDRSVLGRRLFGSVTHSVLNRADCPVAIVRR</sequence>
<dbReference type="Proteomes" id="UP001595909">
    <property type="component" value="Unassembled WGS sequence"/>
</dbReference>
<accession>A0ABV9RQL5</accession>
<dbReference type="EMBL" id="JBHSIM010000051">
    <property type="protein sequence ID" value="MFC4835784.1"/>
    <property type="molecule type" value="Genomic_DNA"/>
</dbReference>
<name>A0ABV9RQL5_9PSEU</name>
<dbReference type="Pfam" id="PF00582">
    <property type="entry name" value="Usp"/>
    <property type="match status" value="2"/>
</dbReference>
<keyword evidence="4" id="KW-1185">Reference proteome</keyword>
<dbReference type="PANTHER" id="PTHR46553:SF3">
    <property type="entry name" value="ADENINE NUCLEOTIDE ALPHA HYDROLASES-LIKE SUPERFAMILY PROTEIN"/>
    <property type="match status" value="1"/>
</dbReference>
<proteinExistence type="inferred from homology"/>
<feature type="domain" description="UspA" evidence="2">
    <location>
        <begin position="181"/>
        <end position="315"/>
    </location>
</feature>
<protein>
    <submittedName>
        <fullName evidence="3">Universal stress protein</fullName>
    </submittedName>
</protein>
<dbReference type="CDD" id="cd00293">
    <property type="entry name" value="USP-like"/>
    <property type="match status" value="1"/>
</dbReference>
<dbReference type="InterPro" id="IPR014729">
    <property type="entry name" value="Rossmann-like_a/b/a_fold"/>
</dbReference>